<feature type="transmembrane region" description="Helical" evidence="1">
    <location>
        <begin position="61"/>
        <end position="82"/>
    </location>
</feature>
<dbReference type="KEGG" id="jar:G7057_01510"/>
<sequence>MSNKKLKNATVFTLLSILYPVYLFSTKDPDSIATISLVLALFFPVVGVIFGLNVEDNRFKWAFVIINILVLSIFSNYALTILF</sequence>
<keyword evidence="1" id="KW-1133">Transmembrane helix</keyword>
<keyword evidence="3" id="KW-1185">Reference proteome</keyword>
<protein>
    <submittedName>
        <fullName evidence="2">Uncharacterized protein</fullName>
    </submittedName>
</protein>
<dbReference type="Proteomes" id="UP000501451">
    <property type="component" value="Chromosome"/>
</dbReference>
<evidence type="ECO:0000313" key="2">
    <source>
        <dbReference type="EMBL" id="QII81276.1"/>
    </source>
</evidence>
<gene>
    <name evidence="2" type="ORF">G7057_01510</name>
</gene>
<evidence type="ECO:0000313" key="3">
    <source>
        <dbReference type="Proteomes" id="UP000501451"/>
    </source>
</evidence>
<name>A0A6G7K7P2_9LACT</name>
<evidence type="ECO:0000256" key="1">
    <source>
        <dbReference type="SAM" id="Phobius"/>
    </source>
</evidence>
<accession>A0A6G7K7P2</accession>
<feature type="transmembrane region" description="Helical" evidence="1">
    <location>
        <begin position="33"/>
        <end position="54"/>
    </location>
</feature>
<dbReference type="RefSeq" id="WP_166160740.1">
    <property type="nucleotide sequence ID" value="NZ_CP049740.1"/>
</dbReference>
<organism evidence="2 3">
    <name type="scientific">Jeotgalibaca arthritidis</name>
    <dbReference type="NCBI Taxonomy" id="1868794"/>
    <lineage>
        <taxon>Bacteria</taxon>
        <taxon>Bacillati</taxon>
        <taxon>Bacillota</taxon>
        <taxon>Bacilli</taxon>
        <taxon>Lactobacillales</taxon>
        <taxon>Carnobacteriaceae</taxon>
        <taxon>Jeotgalibaca</taxon>
    </lineage>
</organism>
<reference evidence="2 3" key="1">
    <citation type="journal article" date="2017" name="Int. J. Syst. Evol. Microbiol.">
        <title>Jeotgalibaca porci sp. nov. and Jeotgalibaca arthritidis sp. nov., isolated from pigs, and emended description of the genus Jeotgalibaca.</title>
        <authorList>
            <person name="Zamora L."/>
            <person name="Perez-Sancho M."/>
            <person name="Dominguez L."/>
            <person name="Fernandez-Garayzabal J.F."/>
            <person name="Vela A.I."/>
        </authorList>
    </citation>
    <scope>NUCLEOTIDE SEQUENCE [LARGE SCALE GENOMIC DNA]</scope>
    <source>
        <strain evidence="2 3">CECT 9157</strain>
    </source>
</reference>
<proteinExistence type="predicted"/>
<keyword evidence="1" id="KW-0472">Membrane</keyword>
<dbReference type="AlphaFoldDB" id="A0A6G7K7P2"/>
<keyword evidence="1" id="KW-0812">Transmembrane</keyword>
<dbReference type="EMBL" id="CP049740">
    <property type="protein sequence ID" value="QII81276.1"/>
    <property type="molecule type" value="Genomic_DNA"/>
</dbReference>